<name>A0ABU2NDD9_9PSEU</name>
<reference evidence="4" key="1">
    <citation type="submission" date="2023-07" db="EMBL/GenBank/DDBJ databases">
        <title>30 novel species of actinomycetes from the DSMZ collection.</title>
        <authorList>
            <person name="Nouioui I."/>
        </authorList>
    </citation>
    <scope>NUCLEOTIDE SEQUENCE [LARGE SCALE GENOMIC DNA]</scope>
    <source>
        <strain evidence="4">DSM 45834</strain>
    </source>
</reference>
<keyword evidence="2" id="KW-0472">Membrane</keyword>
<feature type="region of interest" description="Disordered" evidence="1">
    <location>
        <begin position="60"/>
        <end position="93"/>
    </location>
</feature>
<evidence type="ECO:0000256" key="1">
    <source>
        <dbReference type="SAM" id="MobiDB-lite"/>
    </source>
</evidence>
<protein>
    <submittedName>
        <fullName evidence="3">DUF6412 domain-containing protein</fullName>
    </submittedName>
</protein>
<dbReference type="EMBL" id="JAVREJ010000010">
    <property type="protein sequence ID" value="MDT0351053.1"/>
    <property type="molecule type" value="Genomic_DNA"/>
</dbReference>
<comment type="caution">
    <text evidence="3">The sequence shown here is derived from an EMBL/GenBank/DDBJ whole genome shotgun (WGS) entry which is preliminary data.</text>
</comment>
<proteinExistence type="predicted"/>
<accession>A0ABU2NDD9</accession>
<evidence type="ECO:0000313" key="4">
    <source>
        <dbReference type="Proteomes" id="UP001183202"/>
    </source>
</evidence>
<dbReference type="InterPro" id="IPR045635">
    <property type="entry name" value="DUF6412"/>
</dbReference>
<keyword evidence="2" id="KW-1133">Transmembrane helix</keyword>
<organism evidence="3 4">
    <name type="scientific">Pseudonocardia charpentierae</name>
    <dbReference type="NCBI Taxonomy" id="3075545"/>
    <lineage>
        <taxon>Bacteria</taxon>
        <taxon>Bacillati</taxon>
        <taxon>Actinomycetota</taxon>
        <taxon>Actinomycetes</taxon>
        <taxon>Pseudonocardiales</taxon>
        <taxon>Pseudonocardiaceae</taxon>
        <taxon>Pseudonocardia</taxon>
    </lineage>
</organism>
<dbReference type="Pfam" id="PF19950">
    <property type="entry name" value="DUF6412"/>
    <property type="match status" value="1"/>
</dbReference>
<gene>
    <name evidence="3" type="ORF">RM445_16100</name>
</gene>
<dbReference type="Proteomes" id="UP001183202">
    <property type="component" value="Unassembled WGS sequence"/>
</dbReference>
<keyword evidence="2" id="KW-0812">Transmembrane</keyword>
<evidence type="ECO:0000313" key="3">
    <source>
        <dbReference type="EMBL" id="MDT0351053.1"/>
    </source>
</evidence>
<evidence type="ECO:0000256" key="2">
    <source>
        <dbReference type="SAM" id="Phobius"/>
    </source>
</evidence>
<dbReference type="RefSeq" id="WP_311557168.1">
    <property type="nucleotide sequence ID" value="NZ_JAVREJ010000010.1"/>
</dbReference>
<sequence length="93" mass="9411">MARVAATLSVLTVLLLGAAIVTDDPGMLLALLGAALWALGCAHGGPATVVQGPAVVVRGRHTRHTADATSRQHHPDSAGRPRPRAPGAMLPAV</sequence>
<feature type="transmembrane region" description="Helical" evidence="2">
    <location>
        <begin position="29"/>
        <end position="50"/>
    </location>
</feature>
<keyword evidence="4" id="KW-1185">Reference proteome</keyword>